<organism evidence="1 2">
    <name type="scientific">Aureobasidium melanogenum</name>
    <name type="common">Aureobasidium pullulans var. melanogenum</name>
    <dbReference type="NCBI Taxonomy" id="46634"/>
    <lineage>
        <taxon>Eukaryota</taxon>
        <taxon>Fungi</taxon>
        <taxon>Dikarya</taxon>
        <taxon>Ascomycota</taxon>
        <taxon>Pezizomycotina</taxon>
        <taxon>Dothideomycetes</taxon>
        <taxon>Dothideomycetidae</taxon>
        <taxon>Dothideales</taxon>
        <taxon>Saccotheciaceae</taxon>
        <taxon>Aureobasidium</taxon>
    </lineage>
</organism>
<dbReference type="AlphaFoldDB" id="A0A9P8GR00"/>
<accession>A0A9P8GR00</accession>
<dbReference type="Proteomes" id="UP000767238">
    <property type="component" value="Unassembled WGS sequence"/>
</dbReference>
<name>A0A9P8GR00_AURME</name>
<reference evidence="1" key="1">
    <citation type="journal article" date="2021" name="J Fungi (Basel)">
        <title>Virulence traits and population genomics of the black yeast Aureobasidium melanogenum.</title>
        <authorList>
            <person name="Cernosa A."/>
            <person name="Sun X."/>
            <person name="Gostincar C."/>
            <person name="Fang C."/>
            <person name="Gunde-Cimerman N."/>
            <person name="Song Z."/>
        </authorList>
    </citation>
    <scope>NUCLEOTIDE SEQUENCE</scope>
    <source>
        <strain evidence="1">EXF-8016</strain>
    </source>
</reference>
<reference evidence="1" key="2">
    <citation type="submission" date="2021-08" db="EMBL/GenBank/DDBJ databases">
        <authorList>
            <person name="Gostincar C."/>
            <person name="Sun X."/>
            <person name="Song Z."/>
            <person name="Gunde-Cimerman N."/>
        </authorList>
    </citation>
    <scope>NUCLEOTIDE SEQUENCE</scope>
    <source>
        <strain evidence="1">EXF-8016</strain>
    </source>
</reference>
<protein>
    <submittedName>
        <fullName evidence="1">Uncharacterized protein</fullName>
    </submittedName>
</protein>
<comment type="caution">
    <text evidence="1">The sequence shown here is derived from an EMBL/GenBank/DDBJ whole genome shotgun (WGS) entry which is preliminary data.</text>
</comment>
<proteinExistence type="predicted"/>
<evidence type="ECO:0000313" key="2">
    <source>
        <dbReference type="Proteomes" id="UP000767238"/>
    </source>
</evidence>
<evidence type="ECO:0000313" key="1">
    <source>
        <dbReference type="EMBL" id="KAH0237896.1"/>
    </source>
</evidence>
<dbReference type="EMBL" id="JAHFYH010000001">
    <property type="protein sequence ID" value="KAH0237896.1"/>
    <property type="molecule type" value="Genomic_DNA"/>
</dbReference>
<gene>
    <name evidence="1" type="ORF">KCV03_g119</name>
</gene>
<feature type="non-terminal residue" evidence="1">
    <location>
        <position position="226"/>
    </location>
</feature>
<sequence length="226" mass="25582">MPWWVYVIAMEKITLHRSSKLLDLLAAIQTLQSTTGIDWSQLMNFGHTWSDLHRLHLHGSDLWEKESWTTTRKAELCHHFEAIGTAEAGMYLRGIGDIPADWGYEVLNLVCSKRLGLDVLIFEVHAWLRCAGTQLRKDMGSEETRSFSRPVPGPNRGLQQRISCTMAEHWNTWRKELSKLSGSQSALSVGSRAVAAKCLDFMAESGYAFVIEIAYSWVRANSWPAS</sequence>